<dbReference type="AlphaFoldDB" id="A0A2U1QFK0"/>
<dbReference type="PANTHER" id="PTHR38398">
    <property type="entry name" value="EXPRESSED PROTEIN"/>
    <property type="match status" value="1"/>
</dbReference>
<dbReference type="OrthoDB" id="693735at2759"/>
<protein>
    <submittedName>
        <fullName evidence="2">Uncharacterized protein</fullName>
    </submittedName>
</protein>
<evidence type="ECO:0000313" key="2">
    <source>
        <dbReference type="EMBL" id="PWA96765.1"/>
    </source>
</evidence>
<organism evidence="2 3">
    <name type="scientific">Artemisia annua</name>
    <name type="common">Sweet wormwood</name>
    <dbReference type="NCBI Taxonomy" id="35608"/>
    <lineage>
        <taxon>Eukaryota</taxon>
        <taxon>Viridiplantae</taxon>
        <taxon>Streptophyta</taxon>
        <taxon>Embryophyta</taxon>
        <taxon>Tracheophyta</taxon>
        <taxon>Spermatophyta</taxon>
        <taxon>Magnoliopsida</taxon>
        <taxon>eudicotyledons</taxon>
        <taxon>Gunneridae</taxon>
        <taxon>Pentapetalae</taxon>
        <taxon>asterids</taxon>
        <taxon>campanulids</taxon>
        <taxon>Asterales</taxon>
        <taxon>Asteraceae</taxon>
        <taxon>Asteroideae</taxon>
        <taxon>Anthemideae</taxon>
        <taxon>Artemisiinae</taxon>
        <taxon>Artemisia</taxon>
    </lineage>
</organism>
<name>A0A2U1QFK0_ARTAN</name>
<proteinExistence type="predicted"/>
<dbReference type="EMBL" id="PKPP01000161">
    <property type="protein sequence ID" value="PWA96765.1"/>
    <property type="molecule type" value="Genomic_DNA"/>
</dbReference>
<feature type="region of interest" description="Disordered" evidence="1">
    <location>
        <begin position="1"/>
        <end position="26"/>
    </location>
</feature>
<reference evidence="2 3" key="1">
    <citation type="journal article" date="2018" name="Mol. Plant">
        <title>The genome of Artemisia annua provides insight into the evolution of Asteraceae family and artemisinin biosynthesis.</title>
        <authorList>
            <person name="Shen Q."/>
            <person name="Zhang L."/>
            <person name="Liao Z."/>
            <person name="Wang S."/>
            <person name="Yan T."/>
            <person name="Shi P."/>
            <person name="Liu M."/>
            <person name="Fu X."/>
            <person name="Pan Q."/>
            <person name="Wang Y."/>
            <person name="Lv Z."/>
            <person name="Lu X."/>
            <person name="Zhang F."/>
            <person name="Jiang W."/>
            <person name="Ma Y."/>
            <person name="Chen M."/>
            <person name="Hao X."/>
            <person name="Li L."/>
            <person name="Tang Y."/>
            <person name="Lv G."/>
            <person name="Zhou Y."/>
            <person name="Sun X."/>
            <person name="Brodelius P.E."/>
            <person name="Rose J.K.C."/>
            <person name="Tang K."/>
        </authorList>
    </citation>
    <scope>NUCLEOTIDE SEQUENCE [LARGE SCALE GENOMIC DNA]</scope>
    <source>
        <strain evidence="3">cv. Huhao1</strain>
        <tissue evidence="2">Leaf</tissue>
    </source>
</reference>
<comment type="caution">
    <text evidence="2">The sequence shown here is derived from an EMBL/GenBank/DDBJ whole genome shotgun (WGS) entry which is preliminary data.</text>
</comment>
<dbReference type="PANTHER" id="PTHR38398:SF1">
    <property type="entry name" value="EXPRESSED PROTEIN"/>
    <property type="match status" value="1"/>
</dbReference>
<dbReference type="Proteomes" id="UP000245207">
    <property type="component" value="Unassembled WGS sequence"/>
</dbReference>
<accession>A0A2U1QFK0</accession>
<keyword evidence="3" id="KW-1185">Reference proteome</keyword>
<evidence type="ECO:0000313" key="3">
    <source>
        <dbReference type="Proteomes" id="UP000245207"/>
    </source>
</evidence>
<sequence length="90" mass="10492">MVSKVEGVMKKRQQWKKSQNQRSQNYRKQIVTQCNKTNTPKFKRSTFYFEDDDVSAAILLLACIAYRGNNNAFHFYLLTRILPAEGSKAK</sequence>
<evidence type="ECO:0000256" key="1">
    <source>
        <dbReference type="SAM" id="MobiDB-lite"/>
    </source>
</evidence>
<gene>
    <name evidence="2" type="ORF">CTI12_AA036630</name>
</gene>
<feature type="compositionally biased region" description="Polar residues" evidence="1">
    <location>
        <begin position="16"/>
        <end position="26"/>
    </location>
</feature>